<evidence type="ECO:0000256" key="1">
    <source>
        <dbReference type="SAM" id="MobiDB-lite"/>
    </source>
</evidence>
<gene>
    <name evidence="2" type="ORF">AYO21_07585</name>
</gene>
<dbReference type="RefSeq" id="XP_022510204.1">
    <property type="nucleotide sequence ID" value="XM_022657539.1"/>
</dbReference>
<evidence type="ECO:0000313" key="3">
    <source>
        <dbReference type="Proteomes" id="UP000077002"/>
    </source>
</evidence>
<organism evidence="2 3">
    <name type="scientific">Fonsecaea monophora</name>
    <dbReference type="NCBI Taxonomy" id="254056"/>
    <lineage>
        <taxon>Eukaryota</taxon>
        <taxon>Fungi</taxon>
        <taxon>Dikarya</taxon>
        <taxon>Ascomycota</taxon>
        <taxon>Pezizomycotina</taxon>
        <taxon>Eurotiomycetes</taxon>
        <taxon>Chaetothyriomycetidae</taxon>
        <taxon>Chaetothyriales</taxon>
        <taxon>Herpotrichiellaceae</taxon>
        <taxon>Fonsecaea</taxon>
    </lineage>
</organism>
<dbReference type="Proteomes" id="UP000077002">
    <property type="component" value="Unassembled WGS sequence"/>
</dbReference>
<accession>A0A177F4I0</accession>
<feature type="compositionally biased region" description="Low complexity" evidence="1">
    <location>
        <begin position="32"/>
        <end position="50"/>
    </location>
</feature>
<dbReference type="GeneID" id="34602738"/>
<comment type="caution">
    <text evidence="2">The sequence shown here is derived from an EMBL/GenBank/DDBJ whole genome shotgun (WGS) entry which is preliminary data.</text>
</comment>
<protein>
    <submittedName>
        <fullName evidence="2">Uncharacterized protein</fullName>
    </submittedName>
</protein>
<sequence>MAFEETGVRRVPPRRERRNADNDSEENEQDAHGALGTGASAATSTSASHHQTILAESDLTTRQLQEITRITQARGRELQQAILAHHVGDEDAQVRRWRQRRQDWGTQISDAYTSDTGERMTTANPVQMLRLLWRCQNRQLQDQTLEDYQARANWEAWNMFARQSQVFVRELEAELAAAQEPVSEE</sequence>
<name>A0A177F4I0_9EURO</name>
<dbReference type="EMBL" id="LVKK01000059">
    <property type="protein sequence ID" value="OAG38252.1"/>
    <property type="molecule type" value="Genomic_DNA"/>
</dbReference>
<proteinExistence type="predicted"/>
<dbReference type="AlphaFoldDB" id="A0A177F4I0"/>
<reference evidence="2 3" key="1">
    <citation type="submission" date="2016-03" db="EMBL/GenBank/DDBJ databases">
        <title>Draft genome sequence of the Fonsecaea monophora CBS 269.37.</title>
        <authorList>
            <person name="Bombassaro A."/>
            <person name="Vinicius W.A."/>
            <person name="De Hoog S."/>
            <person name="Sun J."/>
            <person name="Souza E.M."/>
            <person name="Raittz R.T."/>
            <person name="Costa F."/>
            <person name="Leao A.C."/>
            <person name="Tadra-Sfeir M.Z."/>
            <person name="Baura V."/>
            <person name="Balsanelli E."/>
            <person name="Pedrosa F.O."/>
            <person name="Moreno L.F."/>
            <person name="Steffens M.B."/>
            <person name="Xi L."/>
            <person name="Bocca A.L."/>
            <person name="Felipe M.S."/>
            <person name="Teixeira M."/>
            <person name="Telles Filho F.Q."/>
            <person name="Azevedo C.M."/>
            <person name="Gomes R."/>
            <person name="Vicente V.A."/>
        </authorList>
    </citation>
    <scope>NUCLEOTIDE SEQUENCE [LARGE SCALE GENOMIC DNA]</scope>
    <source>
        <strain evidence="2 3">CBS 269.37</strain>
    </source>
</reference>
<feature type="region of interest" description="Disordered" evidence="1">
    <location>
        <begin position="1"/>
        <end position="54"/>
    </location>
</feature>
<evidence type="ECO:0000313" key="2">
    <source>
        <dbReference type="EMBL" id="OAG38252.1"/>
    </source>
</evidence>
<dbReference type="OrthoDB" id="4160923at2759"/>
<keyword evidence="3" id="KW-1185">Reference proteome</keyword>